<feature type="signal peptide" evidence="1">
    <location>
        <begin position="1"/>
        <end position="29"/>
    </location>
</feature>
<sequence length="598" mass="63819">MMMRKKQLCYSALAAMVFLPSFLSQPAHAATEGNVASKDEVIYATLNASGNLDNIYVVNTLEVDKAGEILDYGKYSSVKNLTDLAEIDQEGQKIEVQAPEGKFYYQGNMDEKTELPWNVNVTYLLDGKKVKPEELAGKTGHLEISVEIAENEEGDGVFYENYLLQVSLAMPNTYQGIEAPGGMVANAGKNKQITFTVMPGEEKTLKAEANVRDFEFNGVEIAAVPSTLPIDPTGTGSMAGDMSELSNAIKELNDGVGELETGVSELNDGTAGLQEGSAQYKNGMNELSGSSAGLVNGSASIRDALAQINQSLSGKSAQVDLSSLNELPAGLKQLAGGLNEVANGLTALQENYSQAYGALDGAINEIPAGQVSEEEFASLAESGADPAVVDKLKASYSASQKVKATYAQVREAFAAVEPTLTELSSSVNTMSGQLTTTADSLSASLDKTDMSGLVELQKGIASLSAKYGEFHSGLVSYTDGVGKLASSYSELHSGIVELNGGTSELENGVGELHDGTAQLYKETSDLPGQMQEEIDKMISEYDKSDFEPVSFVSSENENVSSVQFVIKTESIEVEEQVTKKAEPEKEKGFWELFMDLFK</sequence>
<evidence type="ECO:0000313" key="2">
    <source>
        <dbReference type="EMBL" id="RIW31326.1"/>
    </source>
</evidence>
<dbReference type="AlphaFoldDB" id="A0A3A1QU15"/>
<dbReference type="EMBL" id="QXIR01000022">
    <property type="protein sequence ID" value="RIW31326.1"/>
    <property type="molecule type" value="Genomic_DNA"/>
</dbReference>
<name>A0A3A1QU15_9BACI</name>
<reference evidence="2 3" key="1">
    <citation type="submission" date="2018-09" db="EMBL/GenBank/DDBJ databases">
        <title>Bacillus saliacetes sp. nov., isolated from Thai shrimp paste (Ka-pi).</title>
        <authorList>
            <person name="Daroonpunt R."/>
            <person name="Tanasupawat S."/>
            <person name="Yiamsombut S."/>
        </authorList>
    </citation>
    <scope>NUCLEOTIDE SEQUENCE [LARGE SCALE GENOMIC DNA]</scope>
    <source>
        <strain evidence="2 3">SKP7-4</strain>
    </source>
</reference>
<dbReference type="Gene3D" id="1.10.287.950">
    <property type="entry name" value="Methyl-accepting chemotaxis protein"/>
    <property type="match status" value="1"/>
</dbReference>
<dbReference type="NCBIfam" id="TIGR03057">
    <property type="entry name" value="xxxLxxG_by_4"/>
    <property type="match status" value="3"/>
</dbReference>
<proteinExistence type="predicted"/>
<evidence type="ECO:0000313" key="3">
    <source>
        <dbReference type="Proteomes" id="UP000265801"/>
    </source>
</evidence>
<dbReference type="OrthoDB" id="9815841at2"/>
<accession>A0A3A1QU15</accession>
<evidence type="ECO:0000256" key="1">
    <source>
        <dbReference type="SAM" id="SignalP"/>
    </source>
</evidence>
<feature type="chain" id="PRO_5017240529" evidence="1">
    <location>
        <begin position="30"/>
        <end position="598"/>
    </location>
</feature>
<gene>
    <name evidence="2" type="ORF">D3H55_15230</name>
</gene>
<protein>
    <submittedName>
        <fullName evidence="2">YhgE/Pip domain-containing protein</fullName>
    </submittedName>
</protein>
<keyword evidence="3" id="KW-1185">Reference proteome</keyword>
<dbReference type="Proteomes" id="UP000265801">
    <property type="component" value="Unassembled WGS sequence"/>
</dbReference>
<comment type="caution">
    <text evidence="2">The sequence shown here is derived from an EMBL/GenBank/DDBJ whole genome shotgun (WGS) entry which is preliminary data.</text>
</comment>
<organism evidence="2 3">
    <name type="scientific">Bacillus salacetis</name>
    <dbReference type="NCBI Taxonomy" id="2315464"/>
    <lineage>
        <taxon>Bacteria</taxon>
        <taxon>Bacillati</taxon>
        <taxon>Bacillota</taxon>
        <taxon>Bacilli</taxon>
        <taxon>Bacillales</taxon>
        <taxon>Bacillaceae</taxon>
        <taxon>Bacillus</taxon>
    </lineage>
</organism>
<dbReference type="InterPro" id="IPR023908">
    <property type="entry name" value="xxxLxxG_rpt"/>
</dbReference>
<keyword evidence="1" id="KW-0732">Signal</keyword>